<gene>
    <name evidence="7" type="ORF">ACFFGG_09650</name>
</gene>
<dbReference type="SUPFAM" id="SSF54523">
    <property type="entry name" value="Pili subunits"/>
    <property type="match status" value="1"/>
</dbReference>
<dbReference type="Proteomes" id="UP001589834">
    <property type="component" value="Unassembled WGS sequence"/>
</dbReference>
<dbReference type="Pfam" id="PF07963">
    <property type="entry name" value="N_methyl"/>
    <property type="match status" value="1"/>
</dbReference>
<reference evidence="7 8" key="1">
    <citation type="submission" date="2024-09" db="EMBL/GenBank/DDBJ databases">
        <authorList>
            <person name="Sun Q."/>
            <person name="Mori K."/>
        </authorList>
    </citation>
    <scope>NUCLEOTIDE SEQUENCE [LARGE SCALE GENOMIC DNA]</scope>
    <source>
        <strain evidence="7 8">NCAIM B.02336</strain>
    </source>
</reference>
<comment type="caution">
    <text evidence="7">The sequence shown here is derived from an EMBL/GenBank/DDBJ whole genome shotgun (WGS) entry which is preliminary data.</text>
</comment>
<sequence>MQCRRGFTLIELMVVLAIVALGTALVSLALPDGDRNVLARDGARLAALLESARAQSRVAGVPVQWRPTASGFAFDGLPATAPPLPSGWLDARTRAVGNAPVTLGPDPIIPAQAIVLQLTGSATPPLRVATDGLRPFEVEDVPP</sequence>
<protein>
    <submittedName>
        <fullName evidence="7">Prepilin-type N-terminal cleavage/methylation domain-containing protein</fullName>
    </submittedName>
</protein>
<evidence type="ECO:0000313" key="7">
    <source>
        <dbReference type="EMBL" id="MFC0592821.1"/>
    </source>
</evidence>
<organism evidence="7 8">
    <name type="scientific">Ottowia pentelensis</name>
    <dbReference type="NCBI Taxonomy" id="511108"/>
    <lineage>
        <taxon>Bacteria</taxon>
        <taxon>Pseudomonadati</taxon>
        <taxon>Pseudomonadota</taxon>
        <taxon>Betaproteobacteria</taxon>
        <taxon>Burkholderiales</taxon>
        <taxon>Comamonadaceae</taxon>
        <taxon>Ottowia</taxon>
    </lineage>
</organism>
<keyword evidence="3 6" id="KW-0812">Transmembrane</keyword>
<evidence type="ECO:0000256" key="4">
    <source>
        <dbReference type="ARBA" id="ARBA00022989"/>
    </source>
</evidence>
<dbReference type="RefSeq" id="WP_377482559.1">
    <property type="nucleotide sequence ID" value="NZ_JBHLTN010000018.1"/>
</dbReference>
<keyword evidence="2" id="KW-0488">Methylation</keyword>
<accession>A0ABV6PSK3</accession>
<dbReference type="InterPro" id="IPR002416">
    <property type="entry name" value="T2SS_protein-GspH"/>
</dbReference>
<keyword evidence="8" id="KW-1185">Reference proteome</keyword>
<evidence type="ECO:0000256" key="6">
    <source>
        <dbReference type="SAM" id="Phobius"/>
    </source>
</evidence>
<feature type="transmembrane region" description="Helical" evidence="6">
    <location>
        <begin position="12"/>
        <end position="30"/>
    </location>
</feature>
<proteinExistence type="predicted"/>
<comment type="subcellular location">
    <subcellularLocation>
        <location evidence="1">Membrane</location>
        <topology evidence="1">Single-pass membrane protein</topology>
    </subcellularLocation>
</comment>
<dbReference type="EMBL" id="JBHLTN010000018">
    <property type="protein sequence ID" value="MFC0592821.1"/>
    <property type="molecule type" value="Genomic_DNA"/>
</dbReference>
<dbReference type="InterPro" id="IPR045584">
    <property type="entry name" value="Pilin-like"/>
</dbReference>
<evidence type="ECO:0000256" key="3">
    <source>
        <dbReference type="ARBA" id="ARBA00022692"/>
    </source>
</evidence>
<evidence type="ECO:0000256" key="2">
    <source>
        <dbReference type="ARBA" id="ARBA00022481"/>
    </source>
</evidence>
<evidence type="ECO:0000256" key="5">
    <source>
        <dbReference type="ARBA" id="ARBA00023136"/>
    </source>
</evidence>
<keyword evidence="5 6" id="KW-0472">Membrane</keyword>
<dbReference type="NCBIfam" id="TIGR02532">
    <property type="entry name" value="IV_pilin_GFxxxE"/>
    <property type="match status" value="1"/>
</dbReference>
<evidence type="ECO:0000313" key="8">
    <source>
        <dbReference type="Proteomes" id="UP001589834"/>
    </source>
</evidence>
<name>A0ABV6PSK3_9BURK</name>
<dbReference type="PROSITE" id="PS00409">
    <property type="entry name" value="PROKAR_NTER_METHYL"/>
    <property type="match status" value="1"/>
</dbReference>
<evidence type="ECO:0000256" key="1">
    <source>
        <dbReference type="ARBA" id="ARBA00004167"/>
    </source>
</evidence>
<dbReference type="InterPro" id="IPR012902">
    <property type="entry name" value="N_methyl_site"/>
</dbReference>
<dbReference type="PRINTS" id="PR00885">
    <property type="entry name" value="BCTERIALGSPH"/>
</dbReference>
<keyword evidence="4 6" id="KW-1133">Transmembrane helix</keyword>